<dbReference type="CDD" id="cd06170">
    <property type="entry name" value="LuxR_C_like"/>
    <property type="match status" value="1"/>
</dbReference>
<dbReference type="PROSITE" id="PS00622">
    <property type="entry name" value="HTH_LUXR_1"/>
    <property type="match status" value="1"/>
</dbReference>
<dbReference type="InterPro" id="IPR016032">
    <property type="entry name" value="Sig_transdc_resp-reg_C-effctor"/>
</dbReference>
<gene>
    <name evidence="4" type="ORF">GCM10009849_12850</name>
</gene>
<dbReference type="PRINTS" id="PR00038">
    <property type="entry name" value="HTHLUXR"/>
</dbReference>
<proteinExistence type="predicted"/>
<dbReference type="InterPro" id="IPR011990">
    <property type="entry name" value="TPR-like_helical_dom_sf"/>
</dbReference>
<dbReference type="Gene3D" id="1.10.10.10">
    <property type="entry name" value="Winged helix-like DNA-binding domain superfamily/Winged helix DNA-binding domain"/>
    <property type="match status" value="1"/>
</dbReference>
<evidence type="ECO:0000259" key="3">
    <source>
        <dbReference type="PROSITE" id="PS50043"/>
    </source>
</evidence>
<keyword evidence="2" id="KW-0067">ATP-binding</keyword>
<dbReference type="SUPFAM" id="SSF52540">
    <property type="entry name" value="P-loop containing nucleoside triphosphate hydrolases"/>
    <property type="match status" value="1"/>
</dbReference>
<dbReference type="PANTHER" id="PTHR16305">
    <property type="entry name" value="TESTICULAR SOLUBLE ADENYLYL CYCLASE"/>
    <property type="match status" value="1"/>
</dbReference>
<evidence type="ECO:0000313" key="5">
    <source>
        <dbReference type="Proteomes" id="UP001500432"/>
    </source>
</evidence>
<accession>A0ABP5NGZ4</accession>
<dbReference type="EMBL" id="BAAAQW010000003">
    <property type="protein sequence ID" value="GAA2198793.1"/>
    <property type="molecule type" value="Genomic_DNA"/>
</dbReference>
<dbReference type="InterPro" id="IPR027417">
    <property type="entry name" value="P-loop_NTPase"/>
</dbReference>
<organism evidence="4 5">
    <name type="scientific">Sinomonas flava</name>
    <dbReference type="NCBI Taxonomy" id="496857"/>
    <lineage>
        <taxon>Bacteria</taxon>
        <taxon>Bacillati</taxon>
        <taxon>Actinomycetota</taxon>
        <taxon>Actinomycetes</taxon>
        <taxon>Micrococcales</taxon>
        <taxon>Micrococcaceae</taxon>
        <taxon>Sinomonas</taxon>
    </lineage>
</organism>
<evidence type="ECO:0000256" key="1">
    <source>
        <dbReference type="ARBA" id="ARBA00022741"/>
    </source>
</evidence>
<dbReference type="PANTHER" id="PTHR16305:SF35">
    <property type="entry name" value="TRANSCRIPTIONAL ACTIVATOR DOMAIN"/>
    <property type="match status" value="1"/>
</dbReference>
<dbReference type="InterPro" id="IPR000792">
    <property type="entry name" value="Tscrpt_reg_LuxR_C"/>
</dbReference>
<evidence type="ECO:0000313" key="4">
    <source>
        <dbReference type="EMBL" id="GAA2198793.1"/>
    </source>
</evidence>
<dbReference type="PROSITE" id="PS50043">
    <property type="entry name" value="HTH_LUXR_2"/>
    <property type="match status" value="1"/>
</dbReference>
<evidence type="ECO:0000256" key="2">
    <source>
        <dbReference type="ARBA" id="ARBA00022840"/>
    </source>
</evidence>
<dbReference type="Proteomes" id="UP001500432">
    <property type="component" value="Unassembled WGS sequence"/>
</dbReference>
<sequence>MVGRTEELAGLAGVINAACAGQAGTALILGDPGVGKTALVAAACATASAAEDSRVHVLKGAALPMGSSAVPYLALRSAFRSAPADRGPVPLLHRASGESLANMPLLIDDWLTALTEDGPVVLAVDDLHWADQGTLDVLMYLIAGPAERRLAVLATSRLSEAHSASPLREWLADVRRLPGVEVSTLQPLDRPGTEALLARLLGAPPRQSLVTEVFARSAGNPYLTSLLARGLTAADRRLGPGLPTDLRAAVLRSWHGLPDQARLLTAMLAVGGREVDVRDLRRAAAGEVPPDAVVPLLRAAAAAGILDLSPDGTYWFHHPLIAETLVQTLSADERQRWHGAFAAVYGELAEAHDAERLPLRLIALADHHHYAGNTEAAYRWALRAAGTGDGSITPSDRLRMLRRAVALRERVPSAPEAPRELWEAVRSAARDAGDFTAELEAVDALLAVLDPQADPLAVAELMIRRMHLRWSTGEAFFDPAVAAQAVRLAEAEPRSWQHAYALSEHAHALMWRDRRQGGALAQRALAIAVAAGNPLALTYARAASAMAALAEGRNQEAVALTAEAIADALSARDFWAAIHAVMWHANAQLPTMFLREYADIIAEGRRRLEAHGSPHAYTAKLAAIEAESWLAVGEWRRTLAALRNTLGADPGPIADVSARLTAARLAALQGRNDDALAHLARAEELSDNGEAYLNLDFAAIRAEVYAACGRPAESFAAAMAGATRPGPPPTMCEWLVMQAARALADQAQDARDSGRHADSFVSAADDLQRRFPRGLHEIHGDHELYLSVLTALHSLYLAELGRARADRDNAAAWAAAADACGAASLRWEEAYACRRTAEAFLLHRRASRAQGSAFLRRGLALAAELQARAVLEALDQLASQARIPTGPVAQTHDAGPARLPGLTPREAAILDYVVAGRTYGEIARELVISEKTVSSHISSLLRKTGAANRVDLARMAAHAQRDVAEKG</sequence>
<dbReference type="Gene3D" id="1.25.40.10">
    <property type="entry name" value="Tetratricopeptide repeat domain"/>
    <property type="match status" value="1"/>
</dbReference>
<keyword evidence="5" id="KW-1185">Reference proteome</keyword>
<comment type="caution">
    <text evidence="4">The sequence shown here is derived from an EMBL/GenBank/DDBJ whole genome shotgun (WGS) entry which is preliminary data.</text>
</comment>
<dbReference type="SUPFAM" id="SSF46894">
    <property type="entry name" value="C-terminal effector domain of the bipartite response regulators"/>
    <property type="match status" value="1"/>
</dbReference>
<reference evidence="5" key="1">
    <citation type="journal article" date="2019" name="Int. J. Syst. Evol. Microbiol.">
        <title>The Global Catalogue of Microorganisms (GCM) 10K type strain sequencing project: providing services to taxonomists for standard genome sequencing and annotation.</title>
        <authorList>
            <consortium name="The Broad Institute Genomics Platform"/>
            <consortium name="The Broad Institute Genome Sequencing Center for Infectious Disease"/>
            <person name="Wu L."/>
            <person name="Ma J."/>
        </authorList>
    </citation>
    <scope>NUCLEOTIDE SEQUENCE [LARGE SCALE GENOMIC DNA]</scope>
    <source>
        <strain evidence="5">JCM 16034</strain>
    </source>
</reference>
<dbReference type="Pfam" id="PF13191">
    <property type="entry name" value="AAA_16"/>
    <property type="match status" value="1"/>
</dbReference>
<dbReference type="InterPro" id="IPR041664">
    <property type="entry name" value="AAA_16"/>
</dbReference>
<dbReference type="Gene3D" id="3.40.50.300">
    <property type="entry name" value="P-loop containing nucleotide triphosphate hydrolases"/>
    <property type="match status" value="1"/>
</dbReference>
<dbReference type="InterPro" id="IPR036388">
    <property type="entry name" value="WH-like_DNA-bd_sf"/>
</dbReference>
<name>A0ABP5NGZ4_9MICC</name>
<dbReference type="Pfam" id="PF00196">
    <property type="entry name" value="GerE"/>
    <property type="match status" value="1"/>
</dbReference>
<feature type="domain" description="HTH luxR-type" evidence="3">
    <location>
        <begin position="895"/>
        <end position="960"/>
    </location>
</feature>
<protein>
    <submittedName>
        <fullName evidence="4">Helix-turn-helix transcriptional regulator</fullName>
    </submittedName>
</protein>
<dbReference type="SMART" id="SM00421">
    <property type="entry name" value="HTH_LUXR"/>
    <property type="match status" value="1"/>
</dbReference>
<keyword evidence="1" id="KW-0547">Nucleotide-binding</keyword>